<keyword evidence="2" id="KW-0677">Repeat</keyword>
<dbReference type="Gene3D" id="3.80.10.10">
    <property type="entry name" value="Ribonuclease Inhibitor"/>
    <property type="match status" value="1"/>
</dbReference>
<feature type="domain" description="AIR9-like A9" evidence="3">
    <location>
        <begin position="876"/>
        <end position="946"/>
    </location>
</feature>
<dbReference type="EMBL" id="JAPFFF010000021">
    <property type="protein sequence ID" value="KAK8853797.1"/>
    <property type="molecule type" value="Genomic_DNA"/>
</dbReference>
<dbReference type="Proteomes" id="UP001470230">
    <property type="component" value="Unassembled WGS sequence"/>
</dbReference>
<organism evidence="5 6">
    <name type="scientific">Tritrichomonas musculus</name>
    <dbReference type="NCBI Taxonomy" id="1915356"/>
    <lineage>
        <taxon>Eukaryota</taxon>
        <taxon>Metamonada</taxon>
        <taxon>Parabasalia</taxon>
        <taxon>Tritrichomonadida</taxon>
        <taxon>Tritrichomonadidae</taxon>
        <taxon>Tritrichomonas</taxon>
    </lineage>
</organism>
<keyword evidence="6" id="KW-1185">Reference proteome</keyword>
<feature type="domain" description="AIR9-like A9" evidence="3">
    <location>
        <begin position="530"/>
        <end position="603"/>
    </location>
</feature>
<dbReference type="PANTHER" id="PTHR24366">
    <property type="entry name" value="IG(IMMUNOGLOBULIN) AND LRR(LEUCINE RICH REPEAT) DOMAINS"/>
    <property type="match status" value="1"/>
</dbReference>
<dbReference type="Gene3D" id="2.60.40.2700">
    <property type="match status" value="1"/>
</dbReference>
<feature type="domain" description="AIR9-like A9" evidence="3">
    <location>
        <begin position="969"/>
        <end position="1039"/>
    </location>
</feature>
<comment type="caution">
    <text evidence="5">The sequence shown here is derived from an EMBL/GenBank/DDBJ whole genome shotgun (WGS) entry which is preliminary data.</text>
</comment>
<dbReference type="InterPro" id="IPR056284">
    <property type="entry name" value="AIR9-like_A9"/>
</dbReference>
<name>A0ABR2HWV2_9EUKA</name>
<evidence type="ECO:0000259" key="3">
    <source>
        <dbReference type="Pfam" id="PF23197"/>
    </source>
</evidence>
<dbReference type="Pfam" id="PF23197">
    <property type="entry name" value="IG_AIR9"/>
    <property type="match status" value="3"/>
</dbReference>
<dbReference type="InterPro" id="IPR032675">
    <property type="entry name" value="LRR_dom_sf"/>
</dbReference>
<reference evidence="5 6" key="1">
    <citation type="submission" date="2024-04" db="EMBL/GenBank/DDBJ databases">
        <title>Tritrichomonas musculus Genome.</title>
        <authorList>
            <person name="Alves-Ferreira E."/>
            <person name="Grigg M."/>
            <person name="Lorenzi H."/>
            <person name="Galac M."/>
        </authorList>
    </citation>
    <scope>NUCLEOTIDE SEQUENCE [LARGE SCALE GENOMIC DNA]</scope>
    <source>
        <strain evidence="5 6">EAF2021</strain>
    </source>
</reference>
<evidence type="ECO:0000313" key="6">
    <source>
        <dbReference type="Proteomes" id="UP001470230"/>
    </source>
</evidence>
<dbReference type="SUPFAM" id="SSF52075">
    <property type="entry name" value="Outer arm dynein light chain 1"/>
    <property type="match status" value="1"/>
</dbReference>
<proteinExistence type="predicted"/>
<gene>
    <name evidence="5" type="ORF">M9Y10_016340</name>
    <name evidence="4" type="ORF">M9Y10_019440</name>
</gene>
<evidence type="ECO:0000256" key="2">
    <source>
        <dbReference type="ARBA" id="ARBA00022737"/>
    </source>
</evidence>
<dbReference type="EMBL" id="JAPFFF010000248">
    <property type="protein sequence ID" value="KAK8835032.1"/>
    <property type="molecule type" value="Genomic_DNA"/>
</dbReference>
<keyword evidence="1" id="KW-0433">Leucine-rich repeat</keyword>
<evidence type="ECO:0000313" key="5">
    <source>
        <dbReference type="EMBL" id="KAK8853797.1"/>
    </source>
</evidence>
<evidence type="ECO:0000256" key="1">
    <source>
        <dbReference type="ARBA" id="ARBA00022614"/>
    </source>
</evidence>
<sequence>MMRSPRSPHITIKYRKNRSISPCVNQNNKNIKNIVTNRLGEKIPPVAGDLETVKNYHVLVLDLSENKLTPKSLRNIGPNVSSLNLSQNPLNSVQLPLLERLRTLYLDDCNLVSLSHIPPFPNLRFLSLKKNKISDFKNAPYFPRLETINLLENPITGKCPIHLMVASLGSIYLKKINNTKLTLDLYAKAYELSPLVGYAIRRGRSPVSHGNDNTELLSAQEFLTTKLTSYIRKNRLKIPKKLIIEENNNNHYITCPFPSQSIKWYCHAIPEKGSEWIELPAPKNPGVLPVTMSIRLRLIKCDFIIDKKKYSLYTDYPIGKGKKDYSLPYPFQPKIEGNPTEGSLINCLPLPIPAHIAWIKENATLAKNTNQILLTSKEVNQSVACVMQPYCKFNDGIGFSTIFAATDIVRPVYPVVSGITFPETIIEDEVIKFERFIYPDREGKSIISVEKSFSPSGEWGFVDDVDCKKLTFRPKGTEVGYYLRLTYKPVLDDGIEGETRYFYSQSQVLPTVPKFSNPFIAGVPKTCYPLVAIADYSGGVPGNCTCEWFFSKRPIDAKKGPSQRLQKVARNTQYFTPTEEMAEGYLAVLLTPVRNDEVYGDPCFFALDTPISLDDPPKPFEVPKEAIVGTKMKFPCVCDILLSKTTGFCGFDFLKTGSTYTPREKHVGRIVRVVNETGDMIIGPIKLAKPVVLTVKVTAEKWQVSYVASIQVTHKSCKPEQLEILWLRVGPNYEKAVAINTPEYVLQPEDASFQIQAVVTPIDNENHKRDPFFSDLSPVIKCDNYSEPTIVGDLMENGTVTVNAAKEIEKITWYCHVPQNQYEEIGEGLMIKLRSKDVGRFIRAKVTLTSGVVVYTETKTTVAPCIPTVQVILPKKVLEGDLVKPEIIYQGGVQGKSEVRWYRETDEGWEFVTGELNYQVTPKDIDCILRFVYIPHRNDGERGEEVIAECGPVDSLPPTATNVTIKQNEQGNLEVNGTYVGGEEGRSFFIWRVYDDNGMPKNVGKTFDMVIPPNSTFNGKTVDAVYVPIRCDGTGGQPVPTKNKIVVKPLPSVEMAEILVKKGKVVEGNLMRCNVKLSKGATPQFQWYHGDGKAWEAIKDATEAEYLPIPDDVGFYILCSVVAINKKGWKSEPYAATTLVPLAPAPEKLVIISAAEKILVGMILSVKIELSKKNRLIWQRETNETWENVLFDDDYVVTCNDIGHRIRVISTNGLESKPTNVIEMEQVLALYIKAMLRTSSLTFWGNAKMGNMVWTITASPYGLTMETSKGTKKKSKWNLVEAVAVDGTVDEMVLWMDPSSKFVMVPTFVNDPRLHALIRTDQVRDYVVLVLLGIKESQKK</sequence>
<evidence type="ECO:0000313" key="4">
    <source>
        <dbReference type="EMBL" id="KAK8835032.1"/>
    </source>
</evidence>
<protein>
    <recommendedName>
        <fullName evidence="3">AIR9-like A9 domain-containing protein</fullName>
    </recommendedName>
</protein>
<dbReference type="PANTHER" id="PTHR24366:SF96">
    <property type="entry name" value="LEUCINE RICH REPEAT CONTAINING 53"/>
    <property type="match status" value="1"/>
</dbReference>
<accession>A0ABR2HWV2</accession>